<organism evidence="9 10">
    <name type="scientific">Patiria miniata</name>
    <name type="common">Bat star</name>
    <name type="synonym">Asterina miniata</name>
    <dbReference type="NCBI Taxonomy" id="46514"/>
    <lineage>
        <taxon>Eukaryota</taxon>
        <taxon>Metazoa</taxon>
        <taxon>Echinodermata</taxon>
        <taxon>Eleutherozoa</taxon>
        <taxon>Asterozoa</taxon>
        <taxon>Asteroidea</taxon>
        <taxon>Valvatacea</taxon>
        <taxon>Valvatida</taxon>
        <taxon>Asterinidae</taxon>
        <taxon>Patiria</taxon>
    </lineage>
</organism>
<feature type="signal peptide" evidence="7">
    <location>
        <begin position="1"/>
        <end position="26"/>
    </location>
</feature>
<evidence type="ECO:0000256" key="5">
    <source>
        <dbReference type="ARBA" id="ARBA00023319"/>
    </source>
</evidence>
<dbReference type="GO" id="GO:0050839">
    <property type="term" value="F:cell adhesion molecule binding"/>
    <property type="evidence" value="ECO:0007669"/>
    <property type="project" value="TreeGrafter"/>
</dbReference>
<keyword evidence="6" id="KW-0812">Transmembrane</keyword>
<accession>A0A913ZDR7</accession>
<dbReference type="RefSeq" id="XP_038049922.1">
    <property type="nucleotide sequence ID" value="XM_038193994.1"/>
</dbReference>
<dbReference type="OrthoDB" id="10071510at2759"/>
<evidence type="ECO:0000259" key="8">
    <source>
        <dbReference type="PROSITE" id="PS50835"/>
    </source>
</evidence>
<evidence type="ECO:0000313" key="10">
    <source>
        <dbReference type="Proteomes" id="UP000887568"/>
    </source>
</evidence>
<sequence>MIMQSPYHWFLAVTLVLGYHGGLSTAKCNPDGFQQLKPTFIQPTSDRLELLPGDSSTLICEVHREVDPENPPRYGLLIWWCNSTRPECHEEEQSMNTRNPIFLHVDKSVAQNASDLRSEFSLTNVEASQADMYYCVAFSEDRDVSKCPGSVAVDIVIKDKSRVRLTDHTKLIDILEGNPFNLTCIADGYPSPTFKWKKDEKAINGGKEGTIRKLMAEESDAGIYKCQAQNKFETSAWSPDIKVEVDSTGPSGLSKVTLALLIAAAVVLAVLLVFIIIRLSKLRSQMTCFTIERISIRGDNNVVHRHSEQRRGSRLSRADSSHERQTFLHDVFIHNHSSDSQFADMIRSKLQNQESHLKVGLWSEVERPDRSSTRNKLLRLRLLNSTRIVIVASEAYLKHDYHALTSALAKSRAKPESLRSKVIVVRVIEEPHIPKDLVKDVLASLEYNVDSDSCYFWPRFLKVAMPDQKELLYWV</sequence>
<dbReference type="InterPro" id="IPR013783">
    <property type="entry name" value="Ig-like_fold"/>
</dbReference>
<dbReference type="InterPro" id="IPR036179">
    <property type="entry name" value="Ig-like_dom_sf"/>
</dbReference>
<dbReference type="SUPFAM" id="SSF48726">
    <property type="entry name" value="Immunoglobulin"/>
    <property type="match status" value="2"/>
</dbReference>
<dbReference type="EnsemblMetazoa" id="XM_038193994.1">
    <property type="protein sequence ID" value="XP_038049922.1"/>
    <property type="gene ID" value="LOC119723380"/>
</dbReference>
<dbReference type="SUPFAM" id="SSF52200">
    <property type="entry name" value="Toll/Interleukin receptor TIR domain"/>
    <property type="match status" value="1"/>
</dbReference>
<dbReference type="Gene3D" id="2.60.40.10">
    <property type="entry name" value="Immunoglobulins"/>
    <property type="match status" value="2"/>
</dbReference>
<dbReference type="PANTHER" id="PTHR11640:SF164">
    <property type="entry name" value="MAM DOMAIN-CONTAINING GLYCOSYLPHOSPHATIDYLINOSITOL ANCHOR PROTEIN 1"/>
    <property type="match status" value="1"/>
</dbReference>
<keyword evidence="3" id="KW-1015">Disulfide bond</keyword>
<evidence type="ECO:0000256" key="6">
    <source>
        <dbReference type="SAM" id="Phobius"/>
    </source>
</evidence>
<evidence type="ECO:0000313" key="9">
    <source>
        <dbReference type="EnsemblMetazoa" id="XP_038049922.1"/>
    </source>
</evidence>
<dbReference type="Pfam" id="PF13927">
    <property type="entry name" value="Ig_3"/>
    <property type="match status" value="1"/>
</dbReference>
<dbReference type="PANTHER" id="PTHR11640">
    <property type="entry name" value="NEPHRIN"/>
    <property type="match status" value="1"/>
</dbReference>
<evidence type="ECO:0000256" key="7">
    <source>
        <dbReference type="SAM" id="SignalP"/>
    </source>
</evidence>
<keyword evidence="10" id="KW-1185">Reference proteome</keyword>
<dbReference type="GO" id="GO:0098609">
    <property type="term" value="P:cell-cell adhesion"/>
    <property type="evidence" value="ECO:0007669"/>
    <property type="project" value="TreeGrafter"/>
</dbReference>
<protein>
    <recommendedName>
        <fullName evidence="8">Ig-like domain-containing protein</fullName>
    </recommendedName>
</protein>
<feature type="transmembrane region" description="Helical" evidence="6">
    <location>
        <begin position="256"/>
        <end position="277"/>
    </location>
</feature>
<dbReference type="PROSITE" id="PS50835">
    <property type="entry name" value="IG_LIKE"/>
    <property type="match status" value="2"/>
</dbReference>
<dbReference type="InterPro" id="IPR007110">
    <property type="entry name" value="Ig-like_dom"/>
</dbReference>
<comment type="subcellular location">
    <subcellularLocation>
        <location evidence="1">Membrane</location>
        <topology evidence="1">Single-pass type I membrane protein</topology>
    </subcellularLocation>
</comment>
<reference evidence="9" key="1">
    <citation type="submission" date="2022-11" db="UniProtKB">
        <authorList>
            <consortium name="EnsemblMetazoa"/>
        </authorList>
    </citation>
    <scope>IDENTIFICATION</scope>
</reference>
<keyword evidence="5" id="KW-0393">Immunoglobulin domain</keyword>
<proteinExistence type="predicted"/>
<feature type="domain" description="Ig-like" evidence="8">
    <location>
        <begin position="38"/>
        <end position="145"/>
    </location>
</feature>
<dbReference type="GeneID" id="119723380"/>
<dbReference type="InterPro" id="IPR051275">
    <property type="entry name" value="Cell_adhesion_signaling"/>
</dbReference>
<feature type="domain" description="Ig-like" evidence="8">
    <location>
        <begin position="148"/>
        <end position="244"/>
    </location>
</feature>
<dbReference type="InterPro" id="IPR003598">
    <property type="entry name" value="Ig_sub2"/>
</dbReference>
<dbReference type="InterPro" id="IPR035897">
    <property type="entry name" value="Toll_tir_struct_dom_sf"/>
</dbReference>
<keyword evidence="4" id="KW-0325">Glycoprotein</keyword>
<dbReference type="CDD" id="cd00096">
    <property type="entry name" value="Ig"/>
    <property type="match status" value="1"/>
</dbReference>
<evidence type="ECO:0000256" key="3">
    <source>
        <dbReference type="ARBA" id="ARBA00023157"/>
    </source>
</evidence>
<evidence type="ECO:0000256" key="4">
    <source>
        <dbReference type="ARBA" id="ARBA00023180"/>
    </source>
</evidence>
<feature type="chain" id="PRO_5037092420" description="Ig-like domain-containing protein" evidence="7">
    <location>
        <begin position="27"/>
        <end position="475"/>
    </location>
</feature>
<evidence type="ECO:0000256" key="1">
    <source>
        <dbReference type="ARBA" id="ARBA00004479"/>
    </source>
</evidence>
<dbReference type="SMART" id="SM00408">
    <property type="entry name" value="IGc2"/>
    <property type="match status" value="1"/>
</dbReference>
<dbReference type="GO" id="GO:0005886">
    <property type="term" value="C:plasma membrane"/>
    <property type="evidence" value="ECO:0007669"/>
    <property type="project" value="TreeGrafter"/>
</dbReference>
<keyword evidence="6" id="KW-1133">Transmembrane helix</keyword>
<evidence type="ECO:0000256" key="2">
    <source>
        <dbReference type="ARBA" id="ARBA00023136"/>
    </source>
</evidence>
<dbReference type="OMA" id="TDSCYFW"/>
<dbReference type="Proteomes" id="UP000887568">
    <property type="component" value="Unplaced"/>
</dbReference>
<dbReference type="InterPro" id="IPR003599">
    <property type="entry name" value="Ig_sub"/>
</dbReference>
<keyword evidence="7" id="KW-0732">Signal</keyword>
<dbReference type="Gene3D" id="3.40.50.10140">
    <property type="entry name" value="Toll/interleukin-1 receptor homology (TIR) domain"/>
    <property type="match status" value="1"/>
</dbReference>
<dbReference type="AlphaFoldDB" id="A0A913ZDR7"/>
<dbReference type="GO" id="GO:0005911">
    <property type="term" value="C:cell-cell junction"/>
    <property type="evidence" value="ECO:0007669"/>
    <property type="project" value="TreeGrafter"/>
</dbReference>
<dbReference type="SMART" id="SM00409">
    <property type="entry name" value="IG"/>
    <property type="match status" value="2"/>
</dbReference>
<name>A0A913ZDR7_PATMI</name>
<keyword evidence="2 6" id="KW-0472">Membrane</keyword>